<keyword evidence="2" id="KW-0805">Transcription regulation</keyword>
<dbReference type="SMART" id="SM00421">
    <property type="entry name" value="HTH_LUXR"/>
    <property type="match status" value="1"/>
</dbReference>
<dbReference type="InterPro" id="IPR039420">
    <property type="entry name" value="WalR-like"/>
</dbReference>
<sequence length="221" mass="24706">MNHPIRVVLADDHVFVRDGIKSLLENENNIIVVGEATDGQEALTIVASEKPDLLIVDIRMPHFTGIEVVEKIRQENTPLKIVVLSMHESEEYVLKSIKAGADGYLLKGSSKEEFLKALHTVANGGKYFSGDISSILINQLTNGNAPLNTEKKRQLDEELVITKREKEILQLLLSGKGNKEIAEALEISKRTAEVHRFNLMKKLKVKNLIELANKAKEYSLL</sequence>
<gene>
    <name evidence="8" type="ORF">WFZ86_11350</name>
</gene>
<dbReference type="EMBL" id="JBCGDP010000010">
    <property type="protein sequence ID" value="MEM0577093.1"/>
    <property type="molecule type" value="Genomic_DNA"/>
</dbReference>
<proteinExistence type="predicted"/>
<reference evidence="8 9" key="1">
    <citation type="submission" date="2024-03" db="EMBL/GenBank/DDBJ databases">
        <title>Two novel species of the genus Flavobacterium exhibiting potentially degradation of complex polysaccharides.</title>
        <authorList>
            <person name="Lian X."/>
        </authorList>
    </citation>
    <scope>NUCLEOTIDE SEQUENCE [LARGE SCALE GENOMIC DNA]</scope>
    <source>
        <strain evidence="8 9">N6</strain>
    </source>
</reference>
<evidence type="ECO:0000256" key="3">
    <source>
        <dbReference type="ARBA" id="ARBA00023125"/>
    </source>
</evidence>
<dbReference type="Pfam" id="PF00196">
    <property type="entry name" value="GerE"/>
    <property type="match status" value="1"/>
</dbReference>
<name>A0ABU9NP37_9FLAO</name>
<feature type="modified residue" description="4-aspartylphosphate" evidence="5">
    <location>
        <position position="57"/>
    </location>
</feature>
<keyword evidence="3" id="KW-0238">DNA-binding</keyword>
<dbReference type="SUPFAM" id="SSF46894">
    <property type="entry name" value="C-terminal effector domain of the bipartite response regulators"/>
    <property type="match status" value="1"/>
</dbReference>
<evidence type="ECO:0000313" key="9">
    <source>
        <dbReference type="Proteomes" id="UP001468798"/>
    </source>
</evidence>
<dbReference type="InterPro" id="IPR000792">
    <property type="entry name" value="Tscrpt_reg_LuxR_C"/>
</dbReference>
<dbReference type="PRINTS" id="PR00038">
    <property type="entry name" value="HTHLUXR"/>
</dbReference>
<dbReference type="CDD" id="cd06170">
    <property type="entry name" value="LuxR_C_like"/>
    <property type="match status" value="1"/>
</dbReference>
<keyword evidence="1 5" id="KW-0597">Phosphoprotein</keyword>
<dbReference type="PROSITE" id="PS50110">
    <property type="entry name" value="RESPONSE_REGULATORY"/>
    <property type="match status" value="1"/>
</dbReference>
<accession>A0ABU9NP37</accession>
<evidence type="ECO:0000259" key="6">
    <source>
        <dbReference type="PROSITE" id="PS50043"/>
    </source>
</evidence>
<dbReference type="Gene3D" id="3.40.50.2300">
    <property type="match status" value="1"/>
</dbReference>
<dbReference type="PANTHER" id="PTHR43214:SF41">
    <property type="entry name" value="NITRATE_NITRITE RESPONSE REGULATOR PROTEIN NARP"/>
    <property type="match status" value="1"/>
</dbReference>
<evidence type="ECO:0000256" key="5">
    <source>
        <dbReference type="PROSITE-ProRule" id="PRU00169"/>
    </source>
</evidence>
<dbReference type="InterPro" id="IPR016032">
    <property type="entry name" value="Sig_transdc_resp-reg_C-effctor"/>
</dbReference>
<evidence type="ECO:0000256" key="4">
    <source>
        <dbReference type="ARBA" id="ARBA00023163"/>
    </source>
</evidence>
<dbReference type="InterPro" id="IPR011006">
    <property type="entry name" value="CheY-like_superfamily"/>
</dbReference>
<feature type="domain" description="HTH luxR-type" evidence="6">
    <location>
        <begin position="154"/>
        <end position="219"/>
    </location>
</feature>
<keyword evidence="9" id="KW-1185">Reference proteome</keyword>
<comment type="caution">
    <text evidence="8">The sequence shown here is derived from an EMBL/GenBank/DDBJ whole genome shotgun (WGS) entry which is preliminary data.</text>
</comment>
<dbReference type="Pfam" id="PF00072">
    <property type="entry name" value="Response_reg"/>
    <property type="match status" value="1"/>
</dbReference>
<dbReference type="SMART" id="SM00448">
    <property type="entry name" value="REC"/>
    <property type="match status" value="1"/>
</dbReference>
<dbReference type="InterPro" id="IPR001789">
    <property type="entry name" value="Sig_transdc_resp-reg_receiver"/>
</dbReference>
<feature type="domain" description="Response regulatory" evidence="7">
    <location>
        <begin position="6"/>
        <end position="122"/>
    </location>
</feature>
<evidence type="ECO:0000256" key="1">
    <source>
        <dbReference type="ARBA" id="ARBA00022553"/>
    </source>
</evidence>
<dbReference type="RefSeq" id="WP_342692021.1">
    <property type="nucleotide sequence ID" value="NZ_JBCGDP010000010.1"/>
</dbReference>
<dbReference type="Proteomes" id="UP001468798">
    <property type="component" value="Unassembled WGS sequence"/>
</dbReference>
<keyword evidence="4" id="KW-0804">Transcription</keyword>
<dbReference type="InterPro" id="IPR058245">
    <property type="entry name" value="NreC/VraR/RcsB-like_REC"/>
</dbReference>
<organism evidence="8 9">
    <name type="scientific">Flavobacterium polysaccharolyticum</name>
    <dbReference type="NCBI Taxonomy" id="3133148"/>
    <lineage>
        <taxon>Bacteria</taxon>
        <taxon>Pseudomonadati</taxon>
        <taxon>Bacteroidota</taxon>
        <taxon>Flavobacteriia</taxon>
        <taxon>Flavobacteriales</taxon>
        <taxon>Flavobacteriaceae</taxon>
        <taxon>Flavobacterium</taxon>
    </lineage>
</organism>
<evidence type="ECO:0000313" key="8">
    <source>
        <dbReference type="EMBL" id="MEM0577093.1"/>
    </source>
</evidence>
<dbReference type="CDD" id="cd17535">
    <property type="entry name" value="REC_NarL-like"/>
    <property type="match status" value="1"/>
</dbReference>
<dbReference type="PANTHER" id="PTHR43214">
    <property type="entry name" value="TWO-COMPONENT RESPONSE REGULATOR"/>
    <property type="match status" value="1"/>
</dbReference>
<protein>
    <submittedName>
        <fullName evidence="8">Response regulator transcription factor</fullName>
    </submittedName>
</protein>
<dbReference type="PROSITE" id="PS50043">
    <property type="entry name" value="HTH_LUXR_2"/>
    <property type="match status" value="1"/>
</dbReference>
<evidence type="ECO:0000259" key="7">
    <source>
        <dbReference type="PROSITE" id="PS50110"/>
    </source>
</evidence>
<dbReference type="SUPFAM" id="SSF52172">
    <property type="entry name" value="CheY-like"/>
    <property type="match status" value="1"/>
</dbReference>
<evidence type="ECO:0000256" key="2">
    <source>
        <dbReference type="ARBA" id="ARBA00023015"/>
    </source>
</evidence>